<dbReference type="Pfam" id="PF03724">
    <property type="entry name" value="META"/>
    <property type="match status" value="1"/>
</dbReference>
<dbReference type="InterPro" id="IPR005184">
    <property type="entry name" value="DUF306_Meta_HslJ"/>
</dbReference>
<comment type="caution">
    <text evidence="3">The sequence shown here is derived from an EMBL/GenBank/DDBJ whole genome shotgun (WGS) entry which is preliminary data.</text>
</comment>
<dbReference type="PATRIC" id="fig|1217712.3.peg.3021"/>
<dbReference type="EMBL" id="APPC01000018">
    <property type="protein sequence ID" value="ENU92036.1"/>
    <property type="molecule type" value="Genomic_DNA"/>
</dbReference>
<dbReference type="RefSeq" id="WP_004772991.1">
    <property type="nucleotide sequence ID" value="NZ_KB849357.1"/>
</dbReference>
<gene>
    <name evidence="3" type="ORF">F971_03129</name>
</gene>
<name>N8UWS6_9GAMM</name>
<accession>N8UWS6</accession>
<feature type="chain" id="PRO_5004133510" description="DUF306 domain-containing protein" evidence="1">
    <location>
        <begin position="23"/>
        <end position="273"/>
    </location>
</feature>
<dbReference type="eggNOG" id="ENOG503030A">
    <property type="taxonomic scope" value="Bacteria"/>
</dbReference>
<evidence type="ECO:0000313" key="3">
    <source>
        <dbReference type="EMBL" id="ENU92036.1"/>
    </source>
</evidence>
<keyword evidence="1" id="KW-0732">Signal</keyword>
<evidence type="ECO:0000313" key="4">
    <source>
        <dbReference type="Proteomes" id="UP000013049"/>
    </source>
</evidence>
<dbReference type="PROSITE" id="PS51257">
    <property type="entry name" value="PROKAR_LIPOPROTEIN"/>
    <property type="match status" value="1"/>
</dbReference>
<reference evidence="3 4" key="1">
    <citation type="submission" date="2013-02" db="EMBL/GenBank/DDBJ databases">
        <title>The Genome Sequence of Acinetobacter sp. NIPH 758.</title>
        <authorList>
            <consortium name="The Broad Institute Genome Sequencing Platform"/>
            <consortium name="The Broad Institute Genome Sequencing Center for Infectious Disease"/>
            <person name="Cerqueira G."/>
            <person name="Feldgarden M."/>
            <person name="Courvalin P."/>
            <person name="Perichon B."/>
            <person name="Grillot-Courvalin C."/>
            <person name="Clermont D."/>
            <person name="Rocha E."/>
            <person name="Yoon E.-J."/>
            <person name="Nemec A."/>
            <person name="Walker B."/>
            <person name="Young S.K."/>
            <person name="Zeng Q."/>
            <person name="Gargeya S."/>
            <person name="Fitzgerald M."/>
            <person name="Haas B."/>
            <person name="Abouelleil A."/>
            <person name="Alvarado L."/>
            <person name="Arachchi H.M."/>
            <person name="Berlin A.M."/>
            <person name="Chapman S.B."/>
            <person name="Dewar J."/>
            <person name="Goldberg J."/>
            <person name="Griggs A."/>
            <person name="Gujja S."/>
            <person name="Hansen M."/>
            <person name="Howarth C."/>
            <person name="Imamovic A."/>
            <person name="Larimer J."/>
            <person name="McCowan C."/>
            <person name="Murphy C."/>
            <person name="Neiman D."/>
            <person name="Pearson M."/>
            <person name="Priest M."/>
            <person name="Roberts A."/>
            <person name="Saif S."/>
            <person name="Shea T."/>
            <person name="Sisk P."/>
            <person name="Sykes S."/>
            <person name="Wortman J."/>
            <person name="Nusbaum C."/>
            <person name="Birren B."/>
        </authorList>
    </citation>
    <scope>NUCLEOTIDE SEQUENCE [LARGE SCALE GENOMIC DNA]</scope>
    <source>
        <strain evidence="3 4">NIPH 758</strain>
    </source>
</reference>
<dbReference type="InterPro" id="IPR038670">
    <property type="entry name" value="HslJ-like_sf"/>
</dbReference>
<dbReference type="HOGENOM" id="CLU_1017915_0_0_6"/>
<sequence length="273" mass="31711">MLIFLKKLPVTLCFIASFSLYGCHPNIAPFKADPPLKEEQLTDEEKNELCSLYDGPSCKHTFKLIQLQSLKIDKKRGPLPTLTIDLEEKKIEGFDHPYNYSGQFMKDGREIIFDSIKLTKGHQQTPYSISPKFQKALKETRSYKLENRTLLLFNASGKEVAKLISMAPNKWEYMWEGYCNSLYSATEKLIDEFKSGLNIEEAQQKLNNEYRVNQELAFRALLKVSNTPKEEWDEIPHKILDQCYLFPIPKNLNDIPYFDKTTNTLIPELLDQE</sequence>
<evidence type="ECO:0000259" key="2">
    <source>
        <dbReference type="Pfam" id="PF03724"/>
    </source>
</evidence>
<evidence type="ECO:0000256" key="1">
    <source>
        <dbReference type="SAM" id="SignalP"/>
    </source>
</evidence>
<feature type="signal peptide" evidence="1">
    <location>
        <begin position="1"/>
        <end position="22"/>
    </location>
</feature>
<proteinExistence type="predicted"/>
<dbReference type="Gene3D" id="2.40.128.270">
    <property type="match status" value="1"/>
</dbReference>
<organism evidence="3 4">
    <name type="scientific">Acinetobacter vivianii</name>
    <dbReference type="NCBI Taxonomy" id="1776742"/>
    <lineage>
        <taxon>Bacteria</taxon>
        <taxon>Pseudomonadati</taxon>
        <taxon>Pseudomonadota</taxon>
        <taxon>Gammaproteobacteria</taxon>
        <taxon>Moraxellales</taxon>
        <taxon>Moraxellaceae</taxon>
        <taxon>Acinetobacter</taxon>
    </lineage>
</organism>
<feature type="domain" description="DUF306" evidence="2">
    <location>
        <begin position="60"/>
        <end position="162"/>
    </location>
</feature>
<protein>
    <recommendedName>
        <fullName evidence="2">DUF306 domain-containing protein</fullName>
    </recommendedName>
</protein>
<dbReference type="AlphaFoldDB" id="N8UWS6"/>
<dbReference type="Proteomes" id="UP000013049">
    <property type="component" value="Unassembled WGS sequence"/>
</dbReference>